<keyword evidence="2" id="KW-1185">Reference proteome</keyword>
<dbReference type="Proteomes" id="UP000298652">
    <property type="component" value="Chromosome 5"/>
</dbReference>
<dbReference type="Gramene" id="TKW12662">
    <property type="protein sequence ID" value="TKW12662"/>
    <property type="gene ID" value="SEVIR_5G050350v2"/>
</dbReference>
<organism evidence="1 2">
    <name type="scientific">Setaria viridis</name>
    <name type="common">Green bristlegrass</name>
    <name type="synonym">Setaria italica subsp. viridis</name>
    <dbReference type="NCBI Taxonomy" id="4556"/>
    <lineage>
        <taxon>Eukaryota</taxon>
        <taxon>Viridiplantae</taxon>
        <taxon>Streptophyta</taxon>
        <taxon>Embryophyta</taxon>
        <taxon>Tracheophyta</taxon>
        <taxon>Spermatophyta</taxon>
        <taxon>Magnoliopsida</taxon>
        <taxon>Liliopsida</taxon>
        <taxon>Poales</taxon>
        <taxon>Poaceae</taxon>
        <taxon>PACMAD clade</taxon>
        <taxon>Panicoideae</taxon>
        <taxon>Panicodae</taxon>
        <taxon>Paniceae</taxon>
        <taxon>Cenchrinae</taxon>
        <taxon>Setaria</taxon>
    </lineage>
</organism>
<reference evidence="1" key="1">
    <citation type="submission" date="2019-03" db="EMBL/GenBank/DDBJ databases">
        <title>WGS assembly of Setaria viridis.</title>
        <authorList>
            <person name="Huang P."/>
            <person name="Jenkins J."/>
            <person name="Grimwood J."/>
            <person name="Barry K."/>
            <person name="Healey A."/>
            <person name="Mamidi S."/>
            <person name="Sreedasyam A."/>
            <person name="Shu S."/>
            <person name="Feldman M."/>
            <person name="Wu J."/>
            <person name="Yu Y."/>
            <person name="Chen C."/>
            <person name="Johnson J."/>
            <person name="Rokhsar D."/>
            <person name="Baxter I."/>
            <person name="Schmutz J."/>
            <person name="Brutnell T."/>
            <person name="Kellogg E."/>
        </authorList>
    </citation>
    <scope>NUCLEOTIDE SEQUENCE [LARGE SCALE GENOMIC DNA]</scope>
</reference>
<name>A0A4U6UC06_SETVI</name>
<accession>A0A4U6UC06</accession>
<protein>
    <submittedName>
        <fullName evidence="1">Uncharacterized protein</fullName>
    </submittedName>
</protein>
<dbReference type="AlphaFoldDB" id="A0A4U6UC06"/>
<gene>
    <name evidence="1" type="ORF">SEVIR_5G050350v2</name>
</gene>
<proteinExistence type="predicted"/>
<sequence>MRVSDGTLLRWQGGEHRGYRARGGVPLRSPRTLPLPLPQVLAVLISLWRECNCWCLCLVVLIFMWCECNLRRLFSGVLDVRYLCWISKSTYYMQCYTARRILEKIFH</sequence>
<dbReference type="EMBL" id="CM016556">
    <property type="protein sequence ID" value="TKW12662.1"/>
    <property type="molecule type" value="Genomic_DNA"/>
</dbReference>
<evidence type="ECO:0000313" key="1">
    <source>
        <dbReference type="EMBL" id="TKW12662.1"/>
    </source>
</evidence>
<evidence type="ECO:0000313" key="2">
    <source>
        <dbReference type="Proteomes" id="UP000298652"/>
    </source>
</evidence>